<reference evidence="1 2" key="1">
    <citation type="submission" date="2019-03" db="EMBL/GenBank/DDBJ databases">
        <authorList>
            <consortium name="Pathogen Informatics"/>
        </authorList>
    </citation>
    <scope>NUCLEOTIDE SEQUENCE [LARGE SCALE GENOMIC DNA]</scope>
    <source>
        <strain evidence="1 2">NCTC12126</strain>
    </source>
</reference>
<proteinExistence type="predicted"/>
<organism evidence="1 2">
    <name type="scientific">Enterobacter cancerogenus</name>
    <dbReference type="NCBI Taxonomy" id="69218"/>
    <lineage>
        <taxon>Bacteria</taxon>
        <taxon>Pseudomonadati</taxon>
        <taxon>Pseudomonadota</taxon>
        <taxon>Gammaproteobacteria</taxon>
        <taxon>Enterobacterales</taxon>
        <taxon>Enterobacteriaceae</taxon>
        <taxon>Enterobacter</taxon>
        <taxon>Enterobacter cloacae complex</taxon>
    </lineage>
</organism>
<evidence type="ECO:0000313" key="1">
    <source>
        <dbReference type="EMBL" id="VFS08858.1"/>
    </source>
</evidence>
<accession>A0A484WA02</accession>
<evidence type="ECO:0000313" key="2">
    <source>
        <dbReference type="Proteomes" id="UP000351155"/>
    </source>
</evidence>
<gene>
    <name evidence="1" type="ORF">NCTC12126_00357</name>
</gene>
<protein>
    <submittedName>
        <fullName evidence="1">Uncharacterized protein</fullName>
    </submittedName>
</protein>
<dbReference type="EMBL" id="CAADIW010000003">
    <property type="protein sequence ID" value="VFS08858.1"/>
    <property type="molecule type" value="Genomic_DNA"/>
</dbReference>
<dbReference type="Proteomes" id="UP000351155">
    <property type="component" value="Unassembled WGS sequence"/>
</dbReference>
<sequence length="82" mass="9110">MYAVGAFSVIGLFQETRLDLTRNPVYAANGWQDPQLIADPYLAVRTAVNLYVTICRLCLFRLEIRLIAVLVQIAKIGAGIVE</sequence>
<dbReference type="AlphaFoldDB" id="A0A484WA02"/>
<name>A0A484WA02_9ENTR</name>